<feature type="compositionally biased region" description="Polar residues" evidence="1">
    <location>
        <begin position="149"/>
        <end position="162"/>
    </location>
</feature>
<dbReference type="AlphaFoldDB" id="A0AAD2H138"/>
<accession>A0AAD2H138</accession>
<evidence type="ECO:0000256" key="1">
    <source>
        <dbReference type="SAM" id="MobiDB-lite"/>
    </source>
</evidence>
<feature type="region of interest" description="Disordered" evidence="1">
    <location>
        <begin position="1"/>
        <end position="162"/>
    </location>
</feature>
<organism evidence="2 3">
    <name type="scientific">Mycena citricolor</name>
    <dbReference type="NCBI Taxonomy" id="2018698"/>
    <lineage>
        <taxon>Eukaryota</taxon>
        <taxon>Fungi</taxon>
        <taxon>Dikarya</taxon>
        <taxon>Basidiomycota</taxon>
        <taxon>Agaricomycotina</taxon>
        <taxon>Agaricomycetes</taxon>
        <taxon>Agaricomycetidae</taxon>
        <taxon>Agaricales</taxon>
        <taxon>Marasmiineae</taxon>
        <taxon>Mycenaceae</taxon>
        <taxon>Mycena</taxon>
    </lineage>
</organism>
<keyword evidence="3" id="KW-1185">Reference proteome</keyword>
<gene>
    <name evidence="2" type="ORF">MYCIT1_LOCUS10046</name>
</gene>
<reference evidence="2" key="1">
    <citation type="submission" date="2023-11" db="EMBL/GenBank/DDBJ databases">
        <authorList>
            <person name="De Vega J J."/>
            <person name="De Vega J J."/>
        </authorList>
    </citation>
    <scope>NUCLEOTIDE SEQUENCE</scope>
</reference>
<dbReference type="EMBL" id="CAVNYO010000124">
    <property type="protein sequence ID" value="CAK5267493.1"/>
    <property type="molecule type" value="Genomic_DNA"/>
</dbReference>
<feature type="compositionally biased region" description="Basic residues" evidence="1">
    <location>
        <begin position="119"/>
        <end position="134"/>
    </location>
</feature>
<proteinExistence type="predicted"/>
<dbReference type="Proteomes" id="UP001295794">
    <property type="component" value="Unassembled WGS sequence"/>
</dbReference>
<comment type="caution">
    <text evidence="2">The sequence shown here is derived from an EMBL/GenBank/DDBJ whole genome shotgun (WGS) entry which is preliminary data.</text>
</comment>
<evidence type="ECO:0000313" key="2">
    <source>
        <dbReference type="EMBL" id="CAK5267493.1"/>
    </source>
</evidence>
<sequence>PTVSSRMMGYSSRWDQTLKPPPPHVERREDSALSEYHKLHTSSRSNVLRDEVEPAQVTHHRRSYEQTTDLERSRTYDNHSAGTATFERADDGNSSARSVHRSRHRDDKHSRQRSASPQRSRHHARSSGHGRSRSRSSESYLPRDHSIVLSRNPTTYPTHLGS</sequence>
<feature type="non-terminal residue" evidence="2">
    <location>
        <position position="1"/>
    </location>
</feature>
<protein>
    <submittedName>
        <fullName evidence="2">Uncharacterized protein</fullName>
    </submittedName>
</protein>
<feature type="compositionally biased region" description="Basic and acidic residues" evidence="1">
    <location>
        <begin position="24"/>
        <end position="38"/>
    </location>
</feature>
<evidence type="ECO:0000313" key="3">
    <source>
        <dbReference type="Proteomes" id="UP001295794"/>
    </source>
</evidence>
<name>A0AAD2H138_9AGAR</name>